<evidence type="ECO:0000313" key="2">
    <source>
        <dbReference type="EMBL" id="TCL53511.1"/>
    </source>
</evidence>
<evidence type="ECO:0000256" key="1">
    <source>
        <dbReference type="SAM" id="MobiDB-lite"/>
    </source>
</evidence>
<dbReference type="Proteomes" id="UP000295184">
    <property type="component" value="Unassembled WGS sequence"/>
</dbReference>
<accession>A0A4R1QLB0</accession>
<dbReference type="STRING" id="1650663.GCA_001486665_03473"/>
<dbReference type="EMBL" id="SLUM01000032">
    <property type="protein sequence ID" value="TCL53511.1"/>
    <property type="molecule type" value="Genomic_DNA"/>
</dbReference>
<protein>
    <submittedName>
        <fullName evidence="2">Uncharacterized protein</fullName>
    </submittedName>
</protein>
<organism evidence="2 3">
    <name type="scientific">Allofournierella massiliensis</name>
    <dbReference type="NCBI Taxonomy" id="1650663"/>
    <lineage>
        <taxon>Bacteria</taxon>
        <taxon>Bacillati</taxon>
        <taxon>Bacillota</taxon>
        <taxon>Clostridia</taxon>
        <taxon>Eubacteriales</taxon>
        <taxon>Oscillospiraceae</taxon>
        <taxon>Allofournierella</taxon>
    </lineage>
</organism>
<evidence type="ECO:0000313" key="3">
    <source>
        <dbReference type="Proteomes" id="UP000295184"/>
    </source>
</evidence>
<feature type="region of interest" description="Disordered" evidence="1">
    <location>
        <begin position="293"/>
        <end position="319"/>
    </location>
</feature>
<reference evidence="2 3" key="1">
    <citation type="submission" date="2019-03" db="EMBL/GenBank/DDBJ databases">
        <title>Genomic Encyclopedia of Type Strains, Phase IV (KMG-IV): sequencing the most valuable type-strain genomes for metagenomic binning, comparative biology and taxonomic classification.</title>
        <authorList>
            <person name="Goeker M."/>
        </authorList>
    </citation>
    <scope>NUCLEOTIDE SEQUENCE [LARGE SCALE GENOMIC DNA]</scope>
    <source>
        <strain evidence="2 3">DSM 100451</strain>
    </source>
</reference>
<comment type="caution">
    <text evidence="2">The sequence shown here is derived from an EMBL/GenBank/DDBJ whole genome shotgun (WGS) entry which is preliminary data.</text>
</comment>
<dbReference type="AlphaFoldDB" id="A0A4R1QLB0"/>
<sequence>MMELKITSMTPEDRLYAYNQSSQLEGQTGCIGHLRGDFGSGQEFYTSWFDHRREYKTDEFKAEFDEVVNTLREKDGLLCTRDSMTRFCYQNPEAEFEGNYCAEYGFKVQTPQHTYMLRCNPNYGDYNFYLYAYVSRFLEHHMEKAKQGIRFITPGYKELFRIPDGDHIRIFTGGGETRDRTCRFIDETHFETSGGYSSALYHICEFAERLEQTHGSVIPLRSSLPVQCFSVLPSSGELILLTRGEKGYSPCYDFSTPDAQQNREFADDRNVKNGVTKAQEAAMLAGSMLGWQTPAADPRNYDEQGQPIKPRQKDRGEAR</sequence>
<name>A0A4R1QLB0_9FIRM</name>
<gene>
    <name evidence="2" type="ORF">EDD77_13213</name>
</gene>
<proteinExistence type="predicted"/>